<evidence type="ECO:0000256" key="1">
    <source>
        <dbReference type="SAM" id="MobiDB-lite"/>
    </source>
</evidence>
<name>A0A0K1PPV4_9BACT</name>
<dbReference type="KEGG" id="llu:AKJ09_02234"/>
<reference evidence="2 3" key="1">
    <citation type="submission" date="2015-08" db="EMBL/GenBank/DDBJ databases">
        <authorList>
            <person name="Babu N.S."/>
            <person name="Beckwith C.J."/>
            <person name="Beseler K.G."/>
            <person name="Brison A."/>
            <person name="Carone J.V."/>
            <person name="Caskin T.P."/>
            <person name="Diamond M."/>
            <person name="Durham M.E."/>
            <person name="Foxe J.M."/>
            <person name="Go M."/>
            <person name="Henderson B.A."/>
            <person name="Jones I.B."/>
            <person name="McGettigan J.A."/>
            <person name="Micheletti S.J."/>
            <person name="Nasrallah M.E."/>
            <person name="Ortiz D."/>
            <person name="Piller C.R."/>
            <person name="Privatt S.R."/>
            <person name="Schneider S.L."/>
            <person name="Sharp S."/>
            <person name="Smith T.C."/>
            <person name="Stanton J.D."/>
            <person name="Ullery H.E."/>
            <person name="Wilson R.J."/>
            <person name="Serrano M.G."/>
            <person name="Buck G."/>
            <person name="Lee V."/>
            <person name="Wang Y."/>
            <person name="Carvalho R."/>
            <person name="Voegtly L."/>
            <person name="Shi R."/>
            <person name="Duckworth R."/>
            <person name="Johnson A."/>
            <person name="Loviza R."/>
            <person name="Walstead R."/>
            <person name="Shah Z."/>
            <person name="Kiflezghi M."/>
            <person name="Wade K."/>
            <person name="Ball S.L."/>
            <person name="Bradley K.W."/>
            <person name="Asai D.J."/>
            <person name="Bowman C.A."/>
            <person name="Russell D.A."/>
            <person name="Pope W.H."/>
            <person name="Jacobs-Sera D."/>
            <person name="Hendrix R.W."/>
            <person name="Hatfull G.F."/>
        </authorList>
    </citation>
    <scope>NUCLEOTIDE SEQUENCE [LARGE SCALE GENOMIC DNA]</scope>
    <source>
        <strain evidence="2 3">DSM 27648</strain>
    </source>
</reference>
<gene>
    <name evidence="2" type="ORF">AKJ09_02234</name>
</gene>
<keyword evidence="3" id="KW-1185">Reference proteome</keyword>
<dbReference type="Proteomes" id="UP000064967">
    <property type="component" value="Chromosome"/>
</dbReference>
<sequence length="57" mass="6451">MMMMMMMPKGPRTAHGCEGTRRHREGVSERSVTEQSDGQRADEHVPSRPFEHQGSPV</sequence>
<evidence type="ECO:0000313" key="2">
    <source>
        <dbReference type="EMBL" id="AKU95570.1"/>
    </source>
</evidence>
<dbReference type="AlphaFoldDB" id="A0A0K1PPV4"/>
<protein>
    <submittedName>
        <fullName evidence="2">Uncharacterized protein</fullName>
    </submittedName>
</protein>
<feature type="compositionally biased region" description="Basic and acidic residues" evidence="1">
    <location>
        <begin position="25"/>
        <end position="51"/>
    </location>
</feature>
<accession>A0A0K1PPV4</accession>
<organism evidence="2 3">
    <name type="scientific">Labilithrix luteola</name>
    <dbReference type="NCBI Taxonomy" id="1391654"/>
    <lineage>
        <taxon>Bacteria</taxon>
        <taxon>Pseudomonadati</taxon>
        <taxon>Myxococcota</taxon>
        <taxon>Polyangia</taxon>
        <taxon>Polyangiales</taxon>
        <taxon>Labilitrichaceae</taxon>
        <taxon>Labilithrix</taxon>
    </lineage>
</organism>
<feature type="region of interest" description="Disordered" evidence="1">
    <location>
        <begin position="1"/>
        <end position="57"/>
    </location>
</feature>
<dbReference type="EMBL" id="CP012333">
    <property type="protein sequence ID" value="AKU95570.1"/>
    <property type="molecule type" value="Genomic_DNA"/>
</dbReference>
<dbReference type="STRING" id="1391654.AKJ09_02234"/>
<proteinExistence type="predicted"/>
<evidence type="ECO:0000313" key="3">
    <source>
        <dbReference type="Proteomes" id="UP000064967"/>
    </source>
</evidence>